<reference evidence="3 4" key="1">
    <citation type="submission" date="2015-12" db="EMBL/GenBank/DDBJ databases">
        <title>A stable core within a dynamic pangenome in Sulfolobus acidocaldarius.</title>
        <authorList>
            <person name="Anderson R."/>
            <person name="Kouris A."/>
            <person name="Seward C."/>
            <person name="Campbell K."/>
            <person name="Whitaker R."/>
        </authorList>
    </citation>
    <scope>NUCLEOTIDE SEQUENCE [LARGE SCALE GENOMIC DNA]</scope>
    <source>
        <strain evidence="1 4">GG12-C01-09</strain>
        <strain evidence="2 3">NG05B_CO5_07</strain>
    </source>
</reference>
<dbReference type="Gene3D" id="2.70.70.10">
    <property type="entry name" value="Glucose Permease (Domain IIA)"/>
    <property type="match status" value="1"/>
</dbReference>
<dbReference type="PANTHER" id="PTHR10151:SF120">
    <property type="entry name" value="BIS(5'-ADENOSYL)-TRIPHOSPHATASE"/>
    <property type="match status" value="1"/>
</dbReference>
<dbReference type="EMBL" id="CP013695">
    <property type="protein sequence ID" value="ALU31660.1"/>
    <property type="molecule type" value="Genomic_DNA"/>
</dbReference>
<evidence type="ECO:0000313" key="3">
    <source>
        <dbReference type="Proteomes" id="UP000060043"/>
    </source>
</evidence>
<evidence type="ECO:0000313" key="1">
    <source>
        <dbReference type="EMBL" id="ALU28934.1"/>
    </source>
</evidence>
<dbReference type="PaxDb" id="1435377-SUSAZ_03535"/>
<dbReference type="EMBL" id="CP013694">
    <property type="protein sequence ID" value="ALU28934.1"/>
    <property type="molecule type" value="Genomic_DNA"/>
</dbReference>
<dbReference type="Pfam" id="PF01663">
    <property type="entry name" value="Phosphodiest"/>
    <property type="match status" value="1"/>
</dbReference>
<dbReference type="STRING" id="1435377.SUSAZ_03535"/>
<proteinExistence type="predicted"/>
<dbReference type="GeneID" id="14551299"/>
<dbReference type="InterPro" id="IPR002591">
    <property type="entry name" value="Phosphodiest/P_Trfase"/>
</dbReference>
<name>A0A0U3HL68_9CREN</name>
<dbReference type="Proteomes" id="UP000060043">
    <property type="component" value="Chromosome"/>
</dbReference>
<gene>
    <name evidence="1" type="ORF">ATY89_02485</name>
    <name evidence="2" type="ORF">ATZ20_05520</name>
</gene>
<dbReference type="InterPro" id="IPR017850">
    <property type="entry name" value="Alkaline_phosphatase_core_sf"/>
</dbReference>
<dbReference type="AlphaFoldDB" id="A0A0U3HL68"/>
<dbReference type="Gene3D" id="3.40.720.10">
    <property type="entry name" value="Alkaline Phosphatase, subunit A"/>
    <property type="match status" value="1"/>
</dbReference>
<dbReference type="OMA" id="IQHLFWK"/>
<organism evidence="2 3">
    <name type="scientific">Sulfolobus acidocaldarius</name>
    <dbReference type="NCBI Taxonomy" id="2285"/>
    <lineage>
        <taxon>Archaea</taxon>
        <taxon>Thermoproteota</taxon>
        <taxon>Thermoprotei</taxon>
        <taxon>Sulfolobales</taxon>
        <taxon>Sulfolobaceae</taxon>
        <taxon>Sulfolobus</taxon>
    </lineage>
</organism>
<protein>
    <submittedName>
        <fullName evidence="2">Nucleotide pyrophosphatase</fullName>
    </submittedName>
</protein>
<dbReference type="RefSeq" id="WP_011277657.1">
    <property type="nucleotide sequence ID" value="NZ_BHWZ01000001.1"/>
</dbReference>
<dbReference type="SUPFAM" id="SSF53649">
    <property type="entry name" value="Alkaline phosphatase-like"/>
    <property type="match status" value="1"/>
</dbReference>
<evidence type="ECO:0000313" key="2">
    <source>
        <dbReference type="EMBL" id="ALU31660.1"/>
    </source>
</evidence>
<dbReference type="InterPro" id="IPR011055">
    <property type="entry name" value="Dup_hybrid_motif"/>
</dbReference>
<dbReference type="GO" id="GO:0016787">
    <property type="term" value="F:hydrolase activity"/>
    <property type="evidence" value="ECO:0007669"/>
    <property type="project" value="UniProtKB-ARBA"/>
</dbReference>
<dbReference type="PANTHER" id="PTHR10151">
    <property type="entry name" value="ECTONUCLEOTIDE PYROPHOSPHATASE/PHOSPHODIESTERASE"/>
    <property type="match status" value="1"/>
</dbReference>
<evidence type="ECO:0000313" key="4">
    <source>
        <dbReference type="Proteomes" id="UP000065473"/>
    </source>
</evidence>
<accession>A0A0U3HL68</accession>
<sequence length="550" mass="63270">MKVLLVVIDGLSFSVFERIKDKLPVMKDLIEKGFYSKLESVFPSLTPVALASLATGFNPKNNGVNSSKIYLKNSSLDKPLSAYNSKALKVNPIWVYLAKEGYNVLVASFPQALPDRWNMEGLVLLDPYRSRIRKCSDGKVIRSGENKVLGKIWLVESRHNNGYYVSYSSPSGEKSIEISKGDWYGPIEIYGKCGKNELTGISFLHAREDSIYLSPVSFYNKEWCNKPSIMENVWNYVSLKYGMMLDGDYPSLSKGIITFEEYMKTIDLTFDFFKNYTKYLLDNIKWDLAITYLPIVDNLQHLLYGIDDDKAYEYILKGYLMADEFIKLQLDYAPLIFIVSDHGIEKIKKRVYVNKLLEKMNILKLRSEDEIDWSKTKAYYVGGGQIRINLRGRENRGIVSIKEFPKLVKRIVKNLENLKDENEQIFTSIYANEVPSSDREGDITIMGVRRYYGISSMVKANQEVLENVKPYVTATGEHGYFRENDLYGIVIIYSKNNNFKNILRINSLRIIDIAPTILSLFRINNVKFDGVPISKLIEIYEYSRNNIEKG</sequence>
<dbReference type="Proteomes" id="UP000065473">
    <property type="component" value="Chromosome"/>
</dbReference>
<dbReference type="OrthoDB" id="33550at2157"/>